<reference evidence="1 2" key="1">
    <citation type="journal article" date="2016" name="Nat. Commun.">
        <title>Thousands of microbial genomes shed light on interconnected biogeochemical processes in an aquifer system.</title>
        <authorList>
            <person name="Anantharaman K."/>
            <person name="Brown C.T."/>
            <person name="Hug L.A."/>
            <person name="Sharon I."/>
            <person name="Castelle C.J."/>
            <person name="Probst A.J."/>
            <person name="Thomas B.C."/>
            <person name="Singh A."/>
            <person name="Wilkins M.J."/>
            <person name="Karaoz U."/>
            <person name="Brodie E.L."/>
            <person name="Williams K.H."/>
            <person name="Hubbard S.S."/>
            <person name="Banfield J.F."/>
        </authorList>
    </citation>
    <scope>NUCLEOTIDE SEQUENCE [LARGE SCALE GENOMIC DNA]</scope>
</reference>
<proteinExistence type="predicted"/>
<sequence>MCYIKACSGRACPKSTADQKFRTALEEADYPLRKLIEKPDEVPWGRNIVLARDDDRGADIVDALSLDEVSVAGMYDERDRLGRPDSAELMNVLLLEEMGTPVPGEEYTLADWFVGGDESFCSGEVSVLERQGDPAVIDEEHDPLNVFEQEDRMNVLLLVLEKAQLVGIVADPDSEEFIVFAHSVIAQLPAFREQAKMGFAS</sequence>
<dbReference type="Proteomes" id="UP000178168">
    <property type="component" value="Unassembled WGS sequence"/>
</dbReference>
<dbReference type="STRING" id="1802730.A2591_03570"/>
<evidence type="ECO:0000313" key="1">
    <source>
        <dbReference type="EMBL" id="OHA86106.1"/>
    </source>
</evidence>
<dbReference type="AlphaFoldDB" id="A0A1G2SMB4"/>
<accession>A0A1G2SMB4</accession>
<organism evidence="1 2">
    <name type="scientific">Candidatus Yonathbacteria bacterium RIFOXYD1_FULL_52_36</name>
    <dbReference type="NCBI Taxonomy" id="1802730"/>
    <lineage>
        <taxon>Bacteria</taxon>
        <taxon>Candidatus Yonathiibacteriota</taxon>
    </lineage>
</organism>
<name>A0A1G2SMB4_9BACT</name>
<dbReference type="EMBL" id="MHUZ01000009">
    <property type="protein sequence ID" value="OHA86106.1"/>
    <property type="molecule type" value="Genomic_DNA"/>
</dbReference>
<gene>
    <name evidence="1" type="ORF">A2591_03570</name>
</gene>
<comment type="caution">
    <text evidence="1">The sequence shown here is derived from an EMBL/GenBank/DDBJ whole genome shotgun (WGS) entry which is preliminary data.</text>
</comment>
<protein>
    <submittedName>
        <fullName evidence="1">Uncharacterized protein</fullName>
    </submittedName>
</protein>
<evidence type="ECO:0000313" key="2">
    <source>
        <dbReference type="Proteomes" id="UP000178168"/>
    </source>
</evidence>